<feature type="region of interest" description="Disordered" evidence="4">
    <location>
        <begin position="101"/>
        <end position="132"/>
    </location>
</feature>
<dbReference type="InterPro" id="IPR000249">
    <property type="entry name" value="BMC_dom"/>
</dbReference>
<dbReference type="InterPro" id="IPR037233">
    <property type="entry name" value="CcmK-like_sf"/>
</dbReference>
<keyword evidence="2" id="KW-1283">Bacterial microcompartment</keyword>
<gene>
    <name evidence="6" type="ORF">F8154_12765</name>
</gene>
<dbReference type="PROSITE" id="PS51930">
    <property type="entry name" value="BMC_2"/>
    <property type="match status" value="1"/>
</dbReference>
<comment type="caution">
    <text evidence="6">The sequence shown here is derived from an EMBL/GenBank/DDBJ whole genome shotgun (WGS) entry which is preliminary data.</text>
</comment>
<dbReference type="AlphaFoldDB" id="A0A6I0EWH6"/>
<organism evidence="6 7">
    <name type="scientific">Alkaliphilus pronyensis</name>
    <dbReference type="NCBI Taxonomy" id="1482732"/>
    <lineage>
        <taxon>Bacteria</taxon>
        <taxon>Bacillati</taxon>
        <taxon>Bacillota</taxon>
        <taxon>Clostridia</taxon>
        <taxon>Peptostreptococcales</taxon>
        <taxon>Natronincolaceae</taxon>
        <taxon>Alkaliphilus</taxon>
    </lineage>
</organism>
<dbReference type="SUPFAM" id="SSF143414">
    <property type="entry name" value="CcmK-like"/>
    <property type="match status" value="1"/>
</dbReference>
<feature type="compositionally biased region" description="Basic and acidic residues" evidence="4">
    <location>
        <begin position="114"/>
        <end position="132"/>
    </location>
</feature>
<evidence type="ECO:0000256" key="3">
    <source>
        <dbReference type="PROSITE-ProRule" id="PRU01278"/>
    </source>
</evidence>
<comment type="similarity">
    <text evidence="3">Belongs to the bacterial microcompartments protein family.</text>
</comment>
<evidence type="ECO:0000313" key="6">
    <source>
        <dbReference type="EMBL" id="KAB3531656.1"/>
    </source>
</evidence>
<dbReference type="InterPro" id="IPR050575">
    <property type="entry name" value="BMC_shell"/>
</dbReference>
<keyword evidence="7" id="KW-1185">Reference proteome</keyword>
<dbReference type="InterPro" id="IPR044872">
    <property type="entry name" value="CcmK/CsoS1_BMC"/>
</dbReference>
<name>A0A6I0EWH6_9FIRM</name>
<reference evidence="6 7" key="1">
    <citation type="submission" date="2019-10" db="EMBL/GenBank/DDBJ databases">
        <title>Alkaliphilus serpentinus sp. nov. and Alkaliphilus pronyensis sp. nov., two novel anaerobic alkaliphilic species isolated from the serpentinized-hosted hydrothermal field of the Prony Bay (New Caledonia).</title>
        <authorList>
            <person name="Postec A."/>
        </authorList>
    </citation>
    <scope>NUCLEOTIDE SEQUENCE [LARGE SCALE GENOMIC DNA]</scope>
    <source>
        <strain evidence="6 7">LacV</strain>
    </source>
</reference>
<dbReference type="Proteomes" id="UP000432715">
    <property type="component" value="Unassembled WGS sequence"/>
</dbReference>
<dbReference type="GO" id="GO:0031469">
    <property type="term" value="C:bacterial microcompartment"/>
    <property type="evidence" value="ECO:0007669"/>
    <property type="project" value="UniProtKB-SubCell"/>
</dbReference>
<dbReference type="Gene3D" id="3.30.70.1710">
    <property type="match status" value="1"/>
</dbReference>
<evidence type="ECO:0000313" key="7">
    <source>
        <dbReference type="Proteomes" id="UP000432715"/>
    </source>
</evidence>
<dbReference type="CDD" id="cd07045">
    <property type="entry name" value="BMC_CcmK_like"/>
    <property type="match status" value="1"/>
</dbReference>
<proteinExistence type="inferred from homology"/>
<evidence type="ECO:0000256" key="1">
    <source>
        <dbReference type="ARBA" id="ARBA00024322"/>
    </source>
</evidence>
<dbReference type="Pfam" id="PF00936">
    <property type="entry name" value="BMC"/>
    <property type="match status" value="1"/>
</dbReference>
<dbReference type="EMBL" id="WBZC01000056">
    <property type="protein sequence ID" value="KAB3531656.1"/>
    <property type="molecule type" value="Genomic_DNA"/>
</dbReference>
<protein>
    <submittedName>
        <fullName evidence="6">BMC domain-containing protein</fullName>
    </submittedName>
</protein>
<accession>A0A6I0EWH6</accession>
<dbReference type="SMART" id="SM00877">
    <property type="entry name" value="BMC"/>
    <property type="match status" value="1"/>
</dbReference>
<evidence type="ECO:0000256" key="4">
    <source>
        <dbReference type="SAM" id="MobiDB-lite"/>
    </source>
</evidence>
<comment type="subcellular location">
    <subcellularLocation>
        <location evidence="1">Bacterial microcompartment</location>
    </subcellularLocation>
</comment>
<dbReference type="PANTHER" id="PTHR33941">
    <property type="entry name" value="PROPANEDIOL UTILIZATION PROTEIN PDUA"/>
    <property type="match status" value="1"/>
</dbReference>
<evidence type="ECO:0000256" key="2">
    <source>
        <dbReference type="ARBA" id="ARBA00024446"/>
    </source>
</evidence>
<evidence type="ECO:0000259" key="5">
    <source>
        <dbReference type="PROSITE" id="PS51930"/>
    </source>
</evidence>
<dbReference type="RefSeq" id="WP_151862003.1">
    <property type="nucleotide sequence ID" value="NZ_WBZC01000056.1"/>
</dbReference>
<feature type="domain" description="BMC" evidence="5">
    <location>
        <begin position="4"/>
        <end position="92"/>
    </location>
</feature>
<sequence length="132" mass="13888">MRAALGLIETVGLTAAATALDAASKAADVKLVGYEKVIGAGKAVSVTVQIAGEVAAVKAGVEAAEAAARRIGVVLSCHVIPRPHEEVDLLIKTFEKNIKNKKQANKKQTNTKTENTKATKVEKTEANKEIKK</sequence>
<dbReference type="PANTHER" id="PTHR33941:SF11">
    <property type="entry name" value="BACTERIAL MICROCOMPARTMENT SHELL PROTEIN PDUJ"/>
    <property type="match status" value="1"/>
</dbReference>